<evidence type="ECO:0000313" key="2">
    <source>
        <dbReference type="Proteomes" id="UP000216913"/>
    </source>
</evidence>
<dbReference type="Proteomes" id="UP000216913">
    <property type="component" value="Unassembled WGS sequence"/>
</dbReference>
<dbReference type="Gene3D" id="3.30.1330.40">
    <property type="entry name" value="RutC-like"/>
    <property type="match status" value="1"/>
</dbReference>
<keyword evidence="2" id="KW-1185">Reference proteome</keyword>
<dbReference type="Pfam" id="PF01042">
    <property type="entry name" value="Ribonuc_L-PSP"/>
    <property type="match status" value="1"/>
</dbReference>
<dbReference type="InterPro" id="IPR035959">
    <property type="entry name" value="RutC-like_sf"/>
</dbReference>
<dbReference type="SUPFAM" id="SSF55298">
    <property type="entry name" value="YjgF-like"/>
    <property type="match status" value="1"/>
</dbReference>
<dbReference type="AlphaFoldDB" id="A0A261TWF0"/>
<dbReference type="RefSeq" id="WP_094799126.1">
    <property type="nucleotide sequence ID" value="NZ_NEVP01000004.1"/>
</dbReference>
<reference evidence="1 2" key="1">
    <citation type="submission" date="2017-05" db="EMBL/GenBank/DDBJ databases">
        <title>Complete and WGS of Bordetella genogroups.</title>
        <authorList>
            <person name="Spilker T."/>
            <person name="LiPuma J."/>
        </authorList>
    </citation>
    <scope>NUCLEOTIDE SEQUENCE [LARGE SCALE GENOMIC DNA]</scope>
    <source>
        <strain evidence="1 2">AU10456</strain>
    </source>
</reference>
<dbReference type="InterPro" id="IPR006175">
    <property type="entry name" value="YjgF/YER057c/UK114"/>
</dbReference>
<organism evidence="1 2">
    <name type="scientific">Bordetella genomosp. 5</name>
    <dbReference type="NCBI Taxonomy" id="1395608"/>
    <lineage>
        <taxon>Bacteria</taxon>
        <taxon>Pseudomonadati</taxon>
        <taxon>Pseudomonadota</taxon>
        <taxon>Betaproteobacteria</taxon>
        <taxon>Burkholderiales</taxon>
        <taxon>Alcaligenaceae</taxon>
        <taxon>Bordetella</taxon>
    </lineage>
</organism>
<comment type="caution">
    <text evidence="1">The sequence shown here is derived from an EMBL/GenBank/DDBJ whole genome shotgun (WGS) entry which is preliminary data.</text>
</comment>
<gene>
    <name evidence="1" type="ORF">CAL25_06515</name>
</gene>
<proteinExistence type="predicted"/>
<evidence type="ECO:0008006" key="3">
    <source>
        <dbReference type="Google" id="ProtNLM"/>
    </source>
</evidence>
<dbReference type="GO" id="GO:0019239">
    <property type="term" value="F:deaminase activity"/>
    <property type="evidence" value="ECO:0007669"/>
    <property type="project" value="TreeGrafter"/>
</dbReference>
<protein>
    <recommendedName>
        <fullName evidence="3">Enamine deaminase RidA</fullName>
    </recommendedName>
</protein>
<dbReference type="PANTHER" id="PTHR11803:SF39">
    <property type="entry name" value="2-IMINOBUTANOATE_2-IMINOPROPANOATE DEAMINASE"/>
    <property type="match status" value="1"/>
</dbReference>
<dbReference type="OrthoDB" id="9803101at2"/>
<sequence>MNTPVQISKPVNTPFYIAGDYGFISGITGRRGETLVPGGFEAEFTCVLERLKAMLEDNSLGLQNIAKINLFLSDMRNRARLNEMYLDFFGDHLPARTVVGVTEIARKGAVELEAVVHVRRSA</sequence>
<dbReference type="CDD" id="cd00448">
    <property type="entry name" value="YjgF_YER057c_UK114_family"/>
    <property type="match status" value="1"/>
</dbReference>
<name>A0A261TWF0_9BORD</name>
<evidence type="ECO:0000313" key="1">
    <source>
        <dbReference type="EMBL" id="OZI53621.1"/>
    </source>
</evidence>
<dbReference type="GO" id="GO:0005829">
    <property type="term" value="C:cytosol"/>
    <property type="evidence" value="ECO:0007669"/>
    <property type="project" value="TreeGrafter"/>
</dbReference>
<accession>A0A261TWF0</accession>
<dbReference type="EMBL" id="NEVP01000004">
    <property type="protein sequence ID" value="OZI53621.1"/>
    <property type="molecule type" value="Genomic_DNA"/>
</dbReference>
<dbReference type="PANTHER" id="PTHR11803">
    <property type="entry name" value="2-IMINOBUTANOATE/2-IMINOPROPANOATE DEAMINASE RIDA"/>
    <property type="match status" value="1"/>
</dbReference>